<gene>
    <name evidence="1" type="ORF">NC653_010168</name>
</gene>
<comment type="caution">
    <text evidence="1">The sequence shown here is derived from an EMBL/GenBank/DDBJ whole genome shotgun (WGS) entry which is preliminary data.</text>
</comment>
<keyword evidence="2" id="KW-1185">Reference proteome</keyword>
<reference evidence="1 2" key="1">
    <citation type="journal article" date="2023" name="Mol. Ecol. Resour.">
        <title>Chromosome-level genome assembly of a triploid poplar Populus alba 'Berolinensis'.</title>
        <authorList>
            <person name="Chen S."/>
            <person name="Yu Y."/>
            <person name="Wang X."/>
            <person name="Wang S."/>
            <person name="Zhang T."/>
            <person name="Zhou Y."/>
            <person name="He R."/>
            <person name="Meng N."/>
            <person name="Wang Y."/>
            <person name="Liu W."/>
            <person name="Liu Z."/>
            <person name="Liu J."/>
            <person name="Guo Q."/>
            <person name="Huang H."/>
            <person name="Sederoff R.R."/>
            <person name="Wang G."/>
            <person name="Qu G."/>
            <person name="Chen S."/>
        </authorList>
    </citation>
    <scope>NUCLEOTIDE SEQUENCE [LARGE SCALE GENOMIC DNA]</scope>
    <source>
        <strain evidence="1">SC-2020</strain>
    </source>
</reference>
<accession>A0AAD6W5F4</accession>
<evidence type="ECO:0000313" key="1">
    <source>
        <dbReference type="EMBL" id="KAJ6999391.1"/>
    </source>
</evidence>
<dbReference type="Proteomes" id="UP001164929">
    <property type="component" value="Chromosome 4"/>
</dbReference>
<name>A0AAD6W5F4_9ROSI</name>
<dbReference type="EMBL" id="JAQIZT010000004">
    <property type="protein sequence ID" value="KAJ6999391.1"/>
    <property type="molecule type" value="Genomic_DNA"/>
</dbReference>
<evidence type="ECO:0000313" key="2">
    <source>
        <dbReference type="Proteomes" id="UP001164929"/>
    </source>
</evidence>
<protein>
    <submittedName>
        <fullName evidence="1">Uncharacterized protein</fullName>
    </submittedName>
</protein>
<proteinExistence type="predicted"/>
<sequence length="75" mass="8509">MVQVPPSYITTWAMALVHRHTGSLHKGNLLSTSFTLQTYWGKSFFHPRRIPILKLTMTVKRSNCLLLQPQGTTGL</sequence>
<organism evidence="1 2">
    <name type="scientific">Populus alba x Populus x berolinensis</name>
    <dbReference type="NCBI Taxonomy" id="444605"/>
    <lineage>
        <taxon>Eukaryota</taxon>
        <taxon>Viridiplantae</taxon>
        <taxon>Streptophyta</taxon>
        <taxon>Embryophyta</taxon>
        <taxon>Tracheophyta</taxon>
        <taxon>Spermatophyta</taxon>
        <taxon>Magnoliopsida</taxon>
        <taxon>eudicotyledons</taxon>
        <taxon>Gunneridae</taxon>
        <taxon>Pentapetalae</taxon>
        <taxon>rosids</taxon>
        <taxon>fabids</taxon>
        <taxon>Malpighiales</taxon>
        <taxon>Salicaceae</taxon>
        <taxon>Saliceae</taxon>
        <taxon>Populus</taxon>
    </lineage>
</organism>
<dbReference type="AlphaFoldDB" id="A0AAD6W5F4"/>